<dbReference type="EMBL" id="SDMP01000013">
    <property type="protein sequence ID" value="RYR23661.1"/>
    <property type="molecule type" value="Genomic_DNA"/>
</dbReference>
<reference evidence="13 14" key="1">
    <citation type="submission" date="2019-01" db="EMBL/GenBank/DDBJ databases">
        <title>Sequencing of cultivated peanut Arachis hypogaea provides insights into genome evolution and oil improvement.</title>
        <authorList>
            <person name="Chen X."/>
        </authorList>
    </citation>
    <scope>NUCLEOTIDE SEQUENCE [LARGE SCALE GENOMIC DNA]</scope>
    <source>
        <strain evidence="14">cv. Fuhuasheng</strain>
        <tissue evidence="13">Leaves</tissue>
    </source>
</reference>
<feature type="transmembrane region" description="Helical" evidence="10">
    <location>
        <begin position="519"/>
        <end position="538"/>
    </location>
</feature>
<feature type="transmembrane region" description="Helical" evidence="10">
    <location>
        <begin position="106"/>
        <end position="132"/>
    </location>
</feature>
<comment type="caution">
    <text evidence="10">Lacks conserved residue(s) required for the propagation of feature annotation.</text>
</comment>
<keyword evidence="7 10" id="KW-1133">Transmembrane helix</keyword>
<evidence type="ECO:0000259" key="12">
    <source>
        <dbReference type="Pfam" id="PF22776"/>
    </source>
</evidence>
<dbReference type="InterPro" id="IPR003855">
    <property type="entry name" value="K+_transporter"/>
</dbReference>
<name>A0A445AB05_ARAHY</name>
<dbReference type="Pfam" id="PF22776">
    <property type="entry name" value="K_trans_C"/>
    <property type="match status" value="1"/>
</dbReference>
<sequence>MNVNYRRNTRKGDSTAKVMFGETDPMDKDKEMETVATAKVRRMDSFINLEAGRVTMSETHGSKVSWKTTLSLAFQSVGIVYGDIGTSPLYVYSSIFTSGIKNNDDILGVLSLIIYTILLIPFLKYVFIVLWANDNGNGGAFALYSLICRHVDVSLIPNQQPEDRKLSNYKLELPSSQLKQSQTLKQMLENSQFARFLLLLATILGTSMVIGDGFLTPSMSVLSAVSGISKSLGQDATVGIAIGILIILFSLQRFGTDKMGFSFVPIILVWFLLIAGIGIYNLFKYDIRVLRAFNPKYIVDYFKRNGKQGWLSLGGVFLCITGSEAMFADLGHFNVRAIQISFTLITCPAILCAYTGQAAFLRKFPEKVGNTFYESLPNPIYWPTFVVAVGAAIIASQAMISGAFSIISQALSLGCFPRVKVVHTSTKHEGQVYIPEINYMFMIGSIIMCVAFKTTEKISQAYGIAVIGDMLITTWLVSLIMVVIWKKSIWQATIFLLVFGCIEAIYFSSQITKFMEGGYIPIVSSLFLTMIMGIWHYVHKERYMFELRNKVRSEYIGELAMDRDIRRVPGVGLLYSELVQGIPPIFPHLIACMSSIHSVIVFVSIKVIPISRVSLEERFLFCHLEPREYRMFRCVVRCGYKDKLEDALVFESQLIQNLKAFIHLDEPEVNFIDMAMQRGVMYMLGEAEVVALPNSSFLNKIVVNYAYTFLRKNFRQGNQLMAIPRKRLLKIGMTYEI</sequence>
<feature type="domain" description="K+ potassium transporter integral membrane" evidence="11">
    <location>
        <begin position="72"/>
        <end position="554"/>
    </location>
</feature>
<feature type="transmembrane region" description="Helical" evidence="10">
    <location>
        <begin position="461"/>
        <end position="483"/>
    </location>
</feature>
<feature type="domain" description="K+ potassium transporter C-terminal" evidence="12">
    <location>
        <begin position="569"/>
        <end position="737"/>
    </location>
</feature>
<organism evidence="13 14">
    <name type="scientific">Arachis hypogaea</name>
    <name type="common">Peanut</name>
    <dbReference type="NCBI Taxonomy" id="3818"/>
    <lineage>
        <taxon>Eukaryota</taxon>
        <taxon>Viridiplantae</taxon>
        <taxon>Streptophyta</taxon>
        <taxon>Embryophyta</taxon>
        <taxon>Tracheophyta</taxon>
        <taxon>Spermatophyta</taxon>
        <taxon>Magnoliopsida</taxon>
        <taxon>eudicotyledons</taxon>
        <taxon>Gunneridae</taxon>
        <taxon>Pentapetalae</taxon>
        <taxon>rosids</taxon>
        <taxon>fabids</taxon>
        <taxon>Fabales</taxon>
        <taxon>Fabaceae</taxon>
        <taxon>Papilionoideae</taxon>
        <taxon>50 kb inversion clade</taxon>
        <taxon>dalbergioids sensu lato</taxon>
        <taxon>Dalbergieae</taxon>
        <taxon>Pterocarpus clade</taxon>
        <taxon>Arachis</taxon>
    </lineage>
</organism>
<dbReference type="Proteomes" id="UP000289738">
    <property type="component" value="Chromosome B03"/>
</dbReference>
<feature type="transmembrane region" description="Helical" evidence="10">
    <location>
        <begin position="193"/>
        <end position="215"/>
    </location>
</feature>
<feature type="transmembrane region" description="Helical" evidence="10">
    <location>
        <begin position="261"/>
        <end position="283"/>
    </location>
</feature>
<evidence type="ECO:0000256" key="2">
    <source>
        <dbReference type="ARBA" id="ARBA00008440"/>
    </source>
</evidence>
<comment type="function">
    <text evidence="10">Potassium transporter.</text>
</comment>
<evidence type="ECO:0000256" key="10">
    <source>
        <dbReference type="RuleBase" id="RU321113"/>
    </source>
</evidence>
<evidence type="ECO:0000256" key="7">
    <source>
        <dbReference type="ARBA" id="ARBA00022989"/>
    </source>
</evidence>
<feature type="transmembrane region" description="Helical" evidence="10">
    <location>
        <begin position="236"/>
        <end position="255"/>
    </location>
</feature>
<evidence type="ECO:0000313" key="13">
    <source>
        <dbReference type="EMBL" id="RYR23661.1"/>
    </source>
</evidence>
<protein>
    <recommendedName>
        <fullName evidence="10">Potassium transporter</fullName>
    </recommendedName>
</protein>
<evidence type="ECO:0000313" key="14">
    <source>
        <dbReference type="Proteomes" id="UP000289738"/>
    </source>
</evidence>
<evidence type="ECO:0000256" key="4">
    <source>
        <dbReference type="ARBA" id="ARBA00022538"/>
    </source>
</evidence>
<dbReference type="AlphaFoldDB" id="A0A445AB05"/>
<comment type="caution">
    <text evidence="13">The sequence shown here is derived from an EMBL/GenBank/DDBJ whole genome shotgun (WGS) entry which is preliminary data.</text>
</comment>
<feature type="transmembrane region" description="Helical" evidence="10">
    <location>
        <begin position="380"/>
        <end position="407"/>
    </location>
</feature>
<dbReference type="Pfam" id="PF02705">
    <property type="entry name" value="K_trans"/>
    <property type="match status" value="1"/>
</dbReference>
<gene>
    <name evidence="13" type="ORF">Ahy_B03g068855</name>
</gene>
<keyword evidence="9 10" id="KW-0472">Membrane</keyword>
<comment type="subcellular location">
    <subcellularLocation>
        <location evidence="1">Cell membrane</location>
        <topology evidence="1">Multi-pass membrane protein</topology>
    </subcellularLocation>
    <subcellularLocation>
        <location evidence="10">Membrane</location>
        <topology evidence="10">Multi-pass membrane protein</topology>
    </subcellularLocation>
</comment>
<evidence type="ECO:0000259" key="11">
    <source>
        <dbReference type="Pfam" id="PF02705"/>
    </source>
</evidence>
<dbReference type="PANTHER" id="PTHR30540:SF94">
    <property type="entry name" value="POTASSIUM TRANSPORTER 5"/>
    <property type="match status" value="1"/>
</dbReference>
<evidence type="ECO:0000256" key="9">
    <source>
        <dbReference type="ARBA" id="ARBA00023136"/>
    </source>
</evidence>
<dbReference type="InterPro" id="IPR053951">
    <property type="entry name" value="K_trans_N"/>
</dbReference>
<evidence type="ECO:0000256" key="6">
    <source>
        <dbReference type="ARBA" id="ARBA00022958"/>
    </source>
</evidence>
<feature type="transmembrane region" description="Helical" evidence="10">
    <location>
        <begin position="310"/>
        <end position="328"/>
    </location>
</feature>
<accession>A0A445AB05</accession>
<evidence type="ECO:0000256" key="8">
    <source>
        <dbReference type="ARBA" id="ARBA00023065"/>
    </source>
</evidence>
<comment type="similarity">
    <text evidence="2 10">Belongs to the HAK/KUP transporter (TC 2.A.72.3) family.</text>
</comment>
<evidence type="ECO:0000256" key="3">
    <source>
        <dbReference type="ARBA" id="ARBA00022448"/>
    </source>
</evidence>
<feature type="transmembrane region" description="Helical" evidence="10">
    <location>
        <begin position="489"/>
        <end position="507"/>
    </location>
</feature>
<evidence type="ECO:0000256" key="5">
    <source>
        <dbReference type="ARBA" id="ARBA00022692"/>
    </source>
</evidence>
<keyword evidence="14" id="KW-1185">Reference proteome</keyword>
<evidence type="ECO:0000256" key="1">
    <source>
        <dbReference type="ARBA" id="ARBA00004651"/>
    </source>
</evidence>
<dbReference type="InterPro" id="IPR053952">
    <property type="entry name" value="K_trans_C"/>
</dbReference>
<dbReference type="Gramene" id="arahy.Tifrunner.gnm2.ann2.Ah13g002000.1">
    <property type="protein sequence ID" value="arahy.Tifrunner.gnm2.ann2.Ah13g002000.1-CDS"/>
    <property type="gene ID" value="arahy.Tifrunner.gnm2.ann2.Ah13g002000"/>
</dbReference>
<keyword evidence="4 10" id="KW-0633">Potassium transport</keyword>
<keyword evidence="5 10" id="KW-0812">Transmembrane</keyword>
<dbReference type="PANTHER" id="PTHR30540">
    <property type="entry name" value="OSMOTIC STRESS POTASSIUM TRANSPORTER"/>
    <property type="match status" value="1"/>
</dbReference>
<dbReference type="GO" id="GO:0005886">
    <property type="term" value="C:plasma membrane"/>
    <property type="evidence" value="ECO:0007669"/>
    <property type="project" value="UniProtKB-SubCell"/>
</dbReference>
<keyword evidence="8 10" id="KW-0406">Ion transport</keyword>
<feature type="transmembrane region" description="Helical" evidence="10">
    <location>
        <begin position="340"/>
        <end position="360"/>
    </location>
</feature>
<dbReference type="GO" id="GO:0015079">
    <property type="term" value="F:potassium ion transmembrane transporter activity"/>
    <property type="evidence" value="ECO:0007669"/>
    <property type="project" value="UniProtKB-UniRule"/>
</dbReference>
<dbReference type="NCBIfam" id="TIGR00794">
    <property type="entry name" value="kup"/>
    <property type="match status" value="1"/>
</dbReference>
<dbReference type="STRING" id="3818.A0A445AB05"/>
<keyword evidence="6 10" id="KW-0630">Potassium</keyword>
<proteinExistence type="inferred from homology"/>
<keyword evidence="3" id="KW-0813">Transport</keyword>